<dbReference type="EMBL" id="JBAKAZ010000007">
    <property type="protein sequence ID" value="MEL0628595.1"/>
    <property type="molecule type" value="Genomic_DNA"/>
</dbReference>
<evidence type="ECO:0000313" key="2">
    <source>
        <dbReference type="EMBL" id="MEL0628595.1"/>
    </source>
</evidence>
<name>A0ABU9GMQ5_9GAMM</name>
<gene>
    <name evidence="2" type="ORF">V6256_03150</name>
</gene>
<reference evidence="2 3" key="1">
    <citation type="submission" date="2024-02" db="EMBL/GenBank/DDBJ databases">
        <title>Bacteria isolated from the canopy kelp, Nereocystis luetkeana.</title>
        <authorList>
            <person name="Pfister C.A."/>
            <person name="Younker I.T."/>
            <person name="Light S.H."/>
        </authorList>
    </citation>
    <scope>NUCLEOTIDE SEQUENCE [LARGE SCALE GENOMIC DNA]</scope>
    <source>
        <strain evidence="2 3">TI.1.05</strain>
    </source>
</reference>
<dbReference type="Proteomes" id="UP001369082">
    <property type="component" value="Unassembled WGS sequence"/>
</dbReference>
<dbReference type="PROSITE" id="PS51128">
    <property type="entry name" value="ZF_DKSA_2"/>
    <property type="match status" value="1"/>
</dbReference>
<sequence>MQMITSEQQVLLQQQLLIELSKIKEKVKTRLAVSSKKYLNDLVDQVDYMNADVLIDNLMLSESHSLSLYKQQIQSIDAALQGIELGLYGLCSDCEAPLTIDELLVCPTKQRCQGCETKYQQQKVKGYKL</sequence>
<protein>
    <submittedName>
        <fullName evidence="2">Molecular chaperone DnaK</fullName>
    </submittedName>
</protein>
<dbReference type="RefSeq" id="WP_341596605.1">
    <property type="nucleotide sequence ID" value="NZ_JBAKAZ010000007.1"/>
</dbReference>
<evidence type="ECO:0000256" key="1">
    <source>
        <dbReference type="PROSITE-ProRule" id="PRU00510"/>
    </source>
</evidence>
<organism evidence="2 3">
    <name type="scientific">Psychromonas aquatilis</name>
    <dbReference type="NCBI Taxonomy" id="2005072"/>
    <lineage>
        <taxon>Bacteria</taxon>
        <taxon>Pseudomonadati</taxon>
        <taxon>Pseudomonadota</taxon>
        <taxon>Gammaproteobacteria</taxon>
        <taxon>Alteromonadales</taxon>
        <taxon>Psychromonadaceae</taxon>
        <taxon>Psychromonas</taxon>
    </lineage>
</organism>
<accession>A0ABU9GMQ5</accession>
<feature type="zinc finger region" description="dksA C4-type" evidence="1">
    <location>
        <begin position="91"/>
        <end position="115"/>
    </location>
</feature>
<comment type="caution">
    <text evidence="2">The sequence shown here is derived from an EMBL/GenBank/DDBJ whole genome shotgun (WGS) entry which is preliminary data.</text>
</comment>
<dbReference type="Gene3D" id="1.20.120.910">
    <property type="entry name" value="DksA, coiled-coil domain"/>
    <property type="match status" value="1"/>
</dbReference>
<proteinExistence type="predicted"/>
<evidence type="ECO:0000313" key="3">
    <source>
        <dbReference type="Proteomes" id="UP001369082"/>
    </source>
</evidence>
<keyword evidence="3" id="KW-1185">Reference proteome</keyword>